<organism evidence="3 4">
    <name type="scientific">Prauserella halophila</name>
    <dbReference type="NCBI Taxonomy" id="185641"/>
    <lineage>
        <taxon>Bacteria</taxon>
        <taxon>Bacillati</taxon>
        <taxon>Actinomycetota</taxon>
        <taxon>Actinomycetes</taxon>
        <taxon>Pseudonocardiales</taxon>
        <taxon>Pseudonocardiaceae</taxon>
        <taxon>Prauserella</taxon>
    </lineage>
</organism>
<dbReference type="InterPro" id="IPR002933">
    <property type="entry name" value="Peptidase_M20"/>
</dbReference>
<dbReference type="PANTHER" id="PTHR32494:SF5">
    <property type="entry name" value="ALLANTOATE AMIDOHYDROLASE"/>
    <property type="match status" value="1"/>
</dbReference>
<gene>
    <name evidence="3" type="ORF">GCM10009676_09270</name>
</gene>
<name>A0ABP4GLQ7_9PSEU</name>
<dbReference type="Proteomes" id="UP001500653">
    <property type="component" value="Unassembled WGS sequence"/>
</dbReference>
<dbReference type="NCBIfam" id="TIGR01879">
    <property type="entry name" value="hydantase"/>
    <property type="match status" value="1"/>
</dbReference>
<proteinExistence type="inferred from homology"/>
<dbReference type="Gene3D" id="3.40.630.10">
    <property type="entry name" value="Zn peptidases"/>
    <property type="match status" value="1"/>
</dbReference>
<dbReference type="SUPFAM" id="SSF55031">
    <property type="entry name" value="Bacterial exopeptidase dimerisation domain"/>
    <property type="match status" value="1"/>
</dbReference>
<dbReference type="InterPro" id="IPR010158">
    <property type="entry name" value="Amidase_Cbmase"/>
</dbReference>
<evidence type="ECO:0000313" key="3">
    <source>
        <dbReference type="EMBL" id="GAA1228938.1"/>
    </source>
</evidence>
<dbReference type="Gene3D" id="3.30.70.360">
    <property type="match status" value="1"/>
</dbReference>
<keyword evidence="2" id="KW-0378">Hydrolase</keyword>
<dbReference type="PANTHER" id="PTHR32494">
    <property type="entry name" value="ALLANTOATE DEIMINASE-RELATED"/>
    <property type="match status" value="1"/>
</dbReference>
<comment type="similarity">
    <text evidence="1">Belongs to the peptidase M20 family.</text>
</comment>
<sequence>MADVTMADVTGTPETSASGLLADLADVGRDRSRGGYSRHVFDTAEIDLREWFADQARRRGLDVEHDRNGNLWAWWGAPGPDAVVTGSHLDSVPGGGAFDGPLGVVSALSAVDILRERGAAPAKPLAVVVFGEEEGGRFGVPCLGSRLLTGSLPAEKALRLRDPEGITFADAARRGGLDPERIGADPELVGRIGRFVELHVEQGRGLIDLGGPVAVGSTVIAHGRWRLTFAGQGNHAGATPMDDRRDPMLPAAETVAAVRRIASSVPGTRATVGRITPNPGGTNVIASTVDVWLDARGPDTASVVADVEAAARAAAEAEGCTVDLREESWSDEVVFDAALRDAVSAELGGVPALPTGAGHDAAVLAAHAPAAMLYVRNPTGVSHAPEEYAEDSDVDAGAEALATVLARLSEGADWGAGR</sequence>
<protein>
    <submittedName>
        <fullName evidence="3">Allantoate amidohydrolase</fullName>
    </submittedName>
</protein>
<dbReference type="EMBL" id="BAAALN010000003">
    <property type="protein sequence ID" value="GAA1228938.1"/>
    <property type="molecule type" value="Genomic_DNA"/>
</dbReference>
<evidence type="ECO:0000256" key="1">
    <source>
        <dbReference type="ARBA" id="ARBA00006153"/>
    </source>
</evidence>
<dbReference type="Pfam" id="PF01546">
    <property type="entry name" value="Peptidase_M20"/>
    <property type="match status" value="1"/>
</dbReference>
<dbReference type="InterPro" id="IPR036264">
    <property type="entry name" value="Bact_exopeptidase_dim_dom"/>
</dbReference>
<dbReference type="SUPFAM" id="SSF53187">
    <property type="entry name" value="Zn-dependent exopeptidases"/>
    <property type="match status" value="1"/>
</dbReference>
<evidence type="ECO:0000256" key="2">
    <source>
        <dbReference type="ARBA" id="ARBA00022801"/>
    </source>
</evidence>
<keyword evidence="4" id="KW-1185">Reference proteome</keyword>
<dbReference type="PIRSF" id="PIRSF001235">
    <property type="entry name" value="Amidase_carbamoylase"/>
    <property type="match status" value="1"/>
</dbReference>
<comment type="caution">
    <text evidence="3">The sequence shown here is derived from an EMBL/GenBank/DDBJ whole genome shotgun (WGS) entry which is preliminary data.</text>
</comment>
<accession>A0ABP4GLQ7</accession>
<reference evidence="4" key="1">
    <citation type="journal article" date="2019" name="Int. J. Syst. Evol. Microbiol.">
        <title>The Global Catalogue of Microorganisms (GCM) 10K type strain sequencing project: providing services to taxonomists for standard genome sequencing and annotation.</title>
        <authorList>
            <consortium name="The Broad Institute Genomics Platform"/>
            <consortium name="The Broad Institute Genome Sequencing Center for Infectious Disease"/>
            <person name="Wu L."/>
            <person name="Ma J."/>
        </authorList>
    </citation>
    <scope>NUCLEOTIDE SEQUENCE [LARGE SCALE GENOMIC DNA]</scope>
    <source>
        <strain evidence="4">JCM 13023</strain>
    </source>
</reference>
<dbReference type="NCBIfam" id="NF006770">
    <property type="entry name" value="PRK09290.1-4"/>
    <property type="match status" value="1"/>
</dbReference>
<evidence type="ECO:0000313" key="4">
    <source>
        <dbReference type="Proteomes" id="UP001500653"/>
    </source>
</evidence>